<evidence type="ECO:0000313" key="4">
    <source>
        <dbReference type="Proteomes" id="UP001163105"/>
    </source>
</evidence>
<dbReference type="GO" id="GO:0016787">
    <property type="term" value="F:hydrolase activity"/>
    <property type="evidence" value="ECO:0007669"/>
    <property type="project" value="UniProtKB-KW"/>
</dbReference>
<dbReference type="PANTHER" id="PTHR47751:SF1">
    <property type="entry name" value="SUPERFAMILY HYDROLASE, PUTATIVE (AFU_ORTHOLOGUE AFUA_2G16580)-RELATED"/>
    <property type="match status" value="1"/>
</dbReference>
<dbReference type="PANTHER" id="PTHR47751">
    <property type="entry name" value="SUPERFAMILY HYDROLASE, PUTATIVE (AFU_ORTHOLOGUE AFUA_2G16580)-RELATED"/>
    <property type="match status" value="1"/>
</dbReference>
<organism evidence="3 4">
    <name type="scientific">Purpureocillium lavendulum</name>
    <dbReference type="NCBI Taxonomy" id="1247861"/>
    <lineage>
        <taxon>Eukaryota</taxon>
        <taxon>Fungi</taxon>
        <taxon>Dikarya</taxon>
        <taxon>Ascomycota</taxon>
        <taxon>Pezizomycotina</taxon>
        <taxon>Sordariomycetes</taxon>
        <taxon>Hypocreomycetidae</taxon>
        <taxon>Hypocreales</taxon>
        <taxon>Ophiocordycipitaceae</taxon>
        <taxon>Purpureocillium</taxon>
    </lineage>
</organism>
<dbReference type="InterPro" id="IPR051411">
    <property type="entry name" value="Polyketide_trans_af380"/>
</dbReference>
<keyword evidence="4" id="KW-1185">Reference proteome</keyword>
<dbReference type="Pfam" id="PF12697">
    <property type="entry name" value="Abhydrolase_6"/>
    <property type="match status" value="1"/>
</dbReference>
<dbReference type="SUPFAM" id="SSF53474">
    <property type="entry name" value="alpha/beta-Hydrolases"/>
    <property type="match status" value="1"/>
</dbReference>
<evidence type="ECO:0000313" key="3">
    <source>
        <dbReference type="EMBL" id="KAJ6439293.1"/>
    </source>
</evidence>
<keyword evidence="3" id="KW-0378">Hydrolase</keyword>
<evidence type="ECO:0000259" key="2">
    <source>
        <dbReference type="Pfam" id="PF12697"/>
    </source>
</evidence>
<reference evidence="3" key="1">
    <citation type="submission" date="2023-01" db="EMBL/GenBank/DDBJ databases">
        <title>The growth and conidiation of Purpureocillium lavendulum are regulated by nitrogen source and histone H3K14 acetylation.</title>
        <authorList>
            <person name="Tang P."/>
            <person name="Han J."/>
            <person name="Zhang C."/>
            <person name="Tang P."/>
            <person name="Qi F."/>
            <person name="Zhang K."/>
            <person name="Liang L."/>
        </authorList>
    </citation>
    <scope>NUCLEOTIDE SEQUENCE</scope>
    <source>
        <strain evidence="3">YMF1.00683</strain>
    </source>
</reference>
<evidence type="ECO:0000256" key="1">
    <source>
        <dbReference type="ARBA" id="ARBA00029464"/>
    </source>
</evidence>
<dbReference type="InterPro" id="IPR029058">
    <property type="entry name" value="AB_hydrolase_fold"/>
</dbReference>
<proteinExistence type="inferred from homology"/>
<gene>
    <name evidence="3" type="ORF">O9K51_07178</name>
</gene>
<name>A0AB34FK25_9HYPO</name>
<sequence length="305" mass="33158">MRQDVKFNSQGLTIVGHLYVPGHLAGNERVPAVVVSHPGGGVKEQTAGLYARQLNEQGFVTLAFDCAYHGESEGTPRGLEDPAHRVEDIKSAVTFLAGHERVDTSRIGLLGICASGGYAVTAAATDIRIKAVATVSGVDLGSFIRKGYNGKQDPSVLKMQLEHAAVARTASAGSAEAQTFPLFPPDEATARQLGPYVYEGWDYYATPRGHHPRSAKEMPWMSIDKLAGFYGFASIDQISPRPLLMIAGAEAETKWMAMEALQAAKEPKELFLIEGASHVDLYDREDYVGQATQKLTGYYRQWLTK</sequence>
<dbReference type="Proteomes" id="UP001163105">
    <property type="component" value="Unassembled WGS sequence"/>
</dbReference>
<dbReference type="AlphaFoldDB" id="A0AB34FK25"/>
<dbReference type="Gene3D" id="1.10.10.800">
    <property type="match status" value="1"/>
</dbReference>
<feature type="domain" description="AB hydrolase-1" evidence="2">
    <location>
        <begin position="48"/>
        <end position="286"/>
    </location>
</feature>
<dbReference type="InterPro" id="IPR000073">
    <property type="entry name" value="AB_hydrolase_1"/>
</dbReference>
<dbReference type="EMBL" id="JAQHRD010000006">
    <property type="protein sequence ID" value="KAJ6439293.1"/>
    <property type="molecule type" value="Genomic_DNA"/>
</dbReference>
<protein>
    <submittedName>
        <fullName evidence="3">Dienelactone hydrolase domain-containing protein</fullName>
    </submittedName>
</protein>
<accession>A0AB34FK25</accession>
<dbReference type="Gene3D" id="3.40.50.1820">
    <property type="entry name" value="alpha/beta hydrolase"/>
    <property type="match status" value="1"/>
</dbReference>
<comment type="caution">
    <text evidence="3">The sequence shown here is derived from an EMBL/GenBank/DDBJ whole genome shotgun (WGS) entry which is preliminary data.</text>
</comment>
<comment type="similarity">
    <text evidence="1">Belongs to the polyketide transferase af380 family.</text>
</comment>